<protein>
    <recommendedName>
        <fullName evidence="5">FAR-17a/AIG1-like protein</fullName>
    </recommendedName>
</protein>
<dbReference type="NCBIfam" id="NF038065">
    <property type="entry name" value="Pr6Pr"/>
    <property type="match status" value="1"/>
</dbReference>
<proteinExistence type="predicted"/>
<reference evidence="4" key="1">
    <citation type="submission" date="2016-06" db="EMBL/GenBank/DDBJ databases">
        <authorList>
            <person name="Varghese N."/>
            <person name="Submissions Spin"/>
        </authorList>
    </citation>
    <scope>NUCLEOTIDE SEQUENCE [LARGE SCALE GENOMIC DNA]</scope>
    <source>
        <strain evidence="4">DSM 45647</strain>
    </source>
</reference>
<keyword evidence="4" id="KW-1185">Reference proteome</keyword>
<dbReference type="Proteomes" id="UP000199360">
    <property type="component" value="Unassembled WGS sequence"/>
</dbReference>
<feature type="region of interest" description="Disordered" evidence="1">
    <location>
        <begin position="211"/>
        <end position="231"/>
    </location>
</feature>
<dbReference type="AlphaFoldDB" id="A0A1C5K6T7"/>
<keyword evidence="2" id="KW-1133">Transmembrane helix</keyword>
<evidence type="ECO:0000313" key="4">
    <source>
        <dbReference type="Proteomes" id="UP000199360"/>
    </source>
</evidence>
<keyword evidence="2" id="KW-0812">Transmembrane</keyword>
<gene>
    <name evidence="3" type="ORF">GA0070213_12151</name>
</gene>
<feature type="transmembrane region" description="Helical" evidence="2">
    <location>
        <begin position="70"/>
        <end position="89"/>
    </location>
</feature>
<evidence type="ECO:0000256" key="2">
    <source>
        <dbReference type="SAM" id="Phobius"/>
    </source>
</evidence>
<evidence type="ECO:0000256" key="1">
    <source>
        <dbReference type="SAM" id="MobiDB-lite"/>
    </source>
</evidence>
<name>A0A1C5K6T7_9ACTN</name>
<feature type="transmembrane region" description="Helical" evidence="2">
    <location>
        <begin position="109"/>
        <end position="130"/>
    </location>
</feature>
<dbReference type="EMBL" id="FMDM01000021">
    <property type="protein sequence ID" value="SCG78513.1"/>
    <property type="molecule type" value="Genomic_DNA"/>
</dbReference>
<feature type="transmembrane region" description="Helical" evidence="2">
    <location>
        <begin position="142"/>
        <end position="161"/>
    </location>
</feature>
<dbReference type="OrthoDB" id="9809977at2"/>
<dbReference type="STRING" id="745366.GA0070213_12151"/>
<feature type="transmembrane region" description="Helical" evidence="2">
    <location>
        <begin position="181"/>
        <end position="201"/>
    </location>
</feature>
<dbReference type="RefSeq" id="WP_091071508.1">
    <property type="nucleotide sequence ID" value="NZ_FMDM01000021.1"/>
</dbReference>
<feature type="transmembrane region" description="Helical" evidence="2">
    <location>
        <begin position="12"/>
        <end position="32"/>
    </location>
</feature>
<organism evidence="3 4">
    <name type="scientific">Micromonospora humi</name>
    <dbReference type="NCBI Taxonomy" id="745366"/>
    <lineage>
        <taxon>Bacteria</taxon>
        <taxon>Bacillati</taxon>
        <taxon>Actinomycetota</taxon>
        <taxon>Actinomycetes</taxon>
        <taxon>Micromonosporales</taxon>
        <taxon>Micromonosporaceae</taxon>
        <taxon>Micromonospora</taxon>
    </lineage>
</organism>
<evidence type="ECO:0008006" key="5">
    <source>
        <dbReference type="Google" id="ProtNLM"/>
    </source>
</evidence>
<dbReference type="InterPro" id="IPR049713">
    <property type="entry name" value="Pr6Pr-like"/>
</dbReference>
<sequence>MTPRRRLPAILLRAAVVLGVVAGIVLTALGPATVTGLLPYFTIQSNVAVGVLAGYAAWRAARDRAEPPSVLKGAVTLYITITGTVYHLVLANPASPFAMTQPHREPGEWWGNQLLHTVVPLLAVADWALFDRRGRLHPRYAAWWLAFPLAYLGFALVRGLVVHRYPYPFLDAGQLGYDGVGLSALGFATMFWLLGLLFVGVDRLLARAAPPPAAVKEEPPLTASGSEKAPS</sequence>
<evidence type="ECO:0000313" key="3">
    <source>
        <dbReference type="EMBL" id="SCG78513.1"/>
    </source>
</evidence>
<keyword evidence="2" id="KW-0472">Membrane</keyword>
<accession>A0A1C5K6T7</accession>
<feature type="transmembrane region" description="Helical" evidence="2">
    <location>
        <begin position="38"/>
        <end position="58"/>
    </location>
</feature>